<dbReference type="EMBL" id="JAGRQC010000001">
    <property type="protein sequence ID" value="MBR0551929.1"/>
    <property type="molecule type" value="Genomic_DNA"/>
</dbReference>
<sequence>MGDILFLAHRIPYPPDRGDKMRGFHILKHLSRRHRVHLIAFADDQRDLAHQAVLSGHVASCQVIWRGKHNIVAALQSLATHRAASISAFDNREMAATVAKALKTRPIDTIYVFSSQMAQYLPAKPRQRVLMDFVDVDSAKFEAYAGQARWPMRWMHAREARLLGGYERAVARRVDAGLFVSEAEAALFRSRARGGNIQVLENGIDTDFYDPKAAMERISGMGPLLTFTGQMNYRPNVEAVKWFADRVMPRIREHHPRARFAVVGRRPADAVVALASREDVLVTGEVADVRGWLAAASVAVAPLRLARGIQNKVLEAMAMARPVVASAAAAEGVDDAGTIRVADGEAAMASAICALLADREAAEALGASARERVLARYGWAARLAPLDVLLGDAARDRKSAA</sequence>
<dbReference type="InterPro" id="IPR017521">
    <property type="entry name" value="Sugar_tfrase_PEP-CTERM_Stp1"/>
</dbReference>
<dbReference type="RefSeq" id="WP_284053186.1">
    <property type="nucleotide sequence ID" value="NZ_JAGRQC010000001.1"/>
</dbReference>
<dbReference type="Pfam" id="PF13692">
    <property type="entry name" value="Glyco_trans_1_4"/>
    <property type="match status" value="1"/>
</dbReference>
<comment type="caution">
    <text evidence="1">The sequence shown here is derived from an EMBL/GenBank/DDBJ whole genome shotgun (WGS) entry which is preliminary data.</text>
</comment>
<dbReference type="GO" id="GO:0016757">
    <property type="term" value="F:glycosyltransferase activity"/>
    <property type="evidence" value="ECO:0007669"/>
    <property type="project" value="UniProtKB-ARBA"/>
</dbReference>
<proteinExistence type="predicted"/>
<reference evidence="1" key="1">
    <citation type="submission" date="2021-04" db="EMBL/GenBank/DDBJ databases">
        <title>Ouciella asimina sp. nov., isolated from the surface seawater in the hydrothermal field of Okinawa Trough.</title>
        <authorList>
            <person name="Shuang W."/>
        </authorList>
    </citation>
    <scope>NUCLEOTIDE SEQUENCE</scope>
    <source>
        <strain evidence="1">LXI357</strain>
    </source>
</reference>
<name>A0A8T4II04_9SPHN</name>
<dbReference type="NCBIfam" id="TIGR03087">
    <property type="entry name" value="stp1"/>
    <property type="match status" value="1"/>
</dbReference>
<keyword evidence="2" id="KW-1185">Reference proteome</keyword>
<evidence type="ECO:0000313" key="2">
    <source>
        <dbReference type="Proteomes" id="UP000676996"/>
    </source>
</evidence>
<accession>A0A8T4II04</accession>
<organism evidence="1 2">
    <name type="scientific">Stakelama marina</name>
    <dbReference type="NCBI Taxonomy" id="2826939"/>
    <lineage>
        <taxon>Bacteria</taxon>
        <taxon>Pseudomonadati</taxon>
        <taxon>Pseudomonadota</taxon>
        <taxon>Alphaproteobacteria</taxon>
        <taxon>Sphingomonadales</taxon>
        <taxon>Sphingomonadaceae</taxon>
        <taxon>Stakelama</taxon>
    </lineage>
</organism>
<evidence type="ECO:0000313" key="1">
    <source>
        <dbReference type="EMBL" id="MBR0551929.1"/>
    </source>
</evidence>
<dbReference type="CDD" id="cd03801">
    <property type="entry name" value="GT4_PimA-like"/>
    <property type="match status" value="1"/>
</dbReference>
<dbReference type="SUPFAM" id="SSF53756">
    <property type="entry name" value="UDP-Glycosyltransferase/glycogen phosphorylase"/>
    <property type="match status" value="1"/>
</dbReference>
<dbReference type="PANTHER" id="PTHR45947:SF3">
    <property type="entry name" value="SULFOQUINOVOSYL TRANSFERASE SQD2"/>
    <property type="match status" value="1"/>
</dbReference>
<dbReference type="AlphaFoldDB" id="A0A8T4II04"/>
<dbReference type="InterPro" id="IPR050194">
    <property type="entry name" value="Glycosyltransferase_grp1"/>
</dbReference>
<dbReference type="PANTHER" id="PTHR45947">
    <property type="entry name" value="SULFOQUINOVOSYL TRANSFERASE SQD2"/>
    <property type="match status" value="1"/>
</dbReference>
<protein>
    <submittedName>
        <fullName evidence="1">TIGR03087 family PEP-CTERM/XrtA system glycosyltransferase</fullName>
    </submittedName>
</protein>
<gene>
    <name evidence="1" type="ORF">J7S20_05355</name>
</gene>
<dbReference type="Gene3D" id="3.40.50.2000">
    <property type="entry name" value="Glycogen Phosphorylase B"/>
    <property type="match status" value="2"/>
</dbReference>
<dbReference type="Proteomes" id="UP000676996">
    <property type="component" value="Unassembled WGS sequence"/>
</dbReference>